<comment type="caution">
    <text evidence="12">The sequence shown here is derived from an EMBL/GenBank/DDBJ whole genome shotgun (WGS) entry which is preliminary data.</text>
</comment>
<keyword evidence="8" id="KW-0131">Cell cycle</keyword>
<keyword evidence="3" id="KW-0132">Cell division</keyword>
<feature type="domain" description="Tyr recombinase" evidence="10">
    <location>
        <begin position="174"/>
        <end position="361"/>
    </location>
</feature>
<evidence type="ECO:0000259" key="11">
    <source>
        <dbReference type="PROSITE" id="PS51900"/>
    </source>
</evidence>
<evidence type="ECO:0000256" key="6">
    <source>
        <dbReference type="ARBA" id="ARBA00023125"/>
    </source>
</evidence>
<dbReference type="GO" id="GO:0007059">
    <property type="term" value="P:chromosome segregation"/>
    <property type="evidence" value="ECO:0007669"/>
    <property type="project" value="UniProtKB-KW"/>
</dbReference>
<organism evidence="12 13">
    <name type="scientific">Niallia taxi</name>
    <dbReference type="NCBI Taxonomy" id="2499688"/>
    <lineage>
        <taxon>Bacteria</taxon>
        <taxon>Bacillati</taxon>
        <taxon>Bacillota</taxon>
        <taxon>Bacilli</taxon>
        <taxon>Bacillales</taxon>
        <taxon>Bacillaceae</taxon>
        <taxon>Niallia</taxon>
    </lineage>
</organism>
<dbReference type="PANTHER" id="PTHR30349:SF77">
    <property type="entry name" value="TYROSINE RECOMBINASE XERC"/>
    <property type="match status" value="1"/>
</dbReference>
<dbReference type="GO" id="GO:0006310">
    <property type="term" value="P:DNA recombination"/>
    <property type="evidence" value="ECO:0007669"/>
    <property type="project" value="UniProtKB-KW"/>
</dbReference>
<reference evidence="12 13" key="1">
    <citation type="submission" date="2019-01" db="EMBL/GenBank/DDBJ databases">
        <title>Bacillus sp. M5HDSG1-1, whole genome shotgun sequence.</title>
        <authorList>
            <person name="Tuo L."/>
        </authorList>
    </citation>
    <scope>NUCLEOTIDE SEQUENCE [LARGE SCALE GENOMIC DNA]</scope>
    <source>
        <strain evidence="12 13">M5HDSG1-1</strain>
    </source>
</reference>
<dbReference type="GO" id="GO:0051301">
    <property type="term" value="P:cell division"/>
    <property type="evidence" value="ECO:0007669"/>
    <property type="project" value="UniProtKB-KW"/>
</dbReference>
<evidence type="ECO:0000256" key="2">
    <source>
        <dbReference type="ARBA" id="ARBA00022490"/>
    </source>
</evidence>
<accession>A0A437K6H4</accession>
<keyword evidence="5" id="KW-0229">DNA integration</keyword>
<evidence type="ECO:0000313" key="12">
    <source>
        <dbReference type="EMBL" id="RVT58860.1"/>
    </source>
</evidence>
<keyword evidence="13" id="KW-1185">Reference proteome</keyword>
<protein>
    <submittedName>
        <fullName evidence="12">Tyrosine recombinase XerS</fullName>
    </submittedName>
</protein>
<dbReference type="Gene3D" id="1.10.150.130">
    <property type="match status" value="1"/>
</dbReference>
<dbReference type="PROSITE" id="PS51900">
    <property type="entry name" value="CB"/>
    <property type="match status" value="1"/>
</dbReference>
<dbReference type="AlphaFoldDB" id="A0A437K6H4"/>
<dbReference type="GO" id="GO:0005737">
    <property type="term" value="C:cytoplasm"/>
    <property type="evidence" value="ECO:0007669"/>
    <property type="project" value="UniProtKB-SubCell"/>
</dbReference>
<keyword evidence="2" id="KW-0963">Cytoplasm</keyword>
<dbReference type="InterPro" id="IPR002104">
    <property type="entry name" value="Integrase_catalytic"/>
</dbReference>
<dbReference type="InterPro" id="IPR010998">
    <property type="entry name" value="Integrase_recombinase_N"/>
</dbReference>
<keyword evidence="6 9" id="KW-0238">DNA-binding</keyword>
<evidence type="ECO:0000256" key="7">
    <source>
        <dbReference type="ARBA" id="ARBA00023172"/>
    </source>
</evidence>
<keyword evidence="7" id="KW-0233">DNA recombination</keyword>
<evidence type="ECO:0000256" key="8">
    <source>
        <dbReference type="ARBA" id="ARBA00023306"/>
    </source>
</evidence>
<evidence type="ECO:0000256" key="5">
    <source>
        <dbReference type="ARBA" id="ARBA00022908"/>
    </source>
</evidence>
<dbReference type="GO" id="GO:0003677">
    <property type="term" value="F:DNA binding"/>
    <property type="evidence" value="ECO:0007669"/>
    <property type="project" value="UniProtKB-UniRule"/>
</dbReference>
<dbReference type="RefSeq" id="WP_127740495.1">
    <property type="nucleotide sequence ID" value="NZ_CAJCKN010000111.1"/>
</dbReference>
<gene>
    <name evidence="12" type="primary">xerS</name>
    <name evidence="12" type="ORF">EM808_21120</name>
</gene>
<dbReference type="NCBIfam" id="NF003462">
    <property type="entry name" value="PRK05084.1"/>
    <property type="match status" value="1"/>
</dbReference>
<evidence type="ECO:0000313" key="13">
    <source>
        <dbReference type="Proteomes" id="UP000288024"/>
    </source>
</evidence>
<dbReference type="PANTHER" id="PTHR30349">
    <property type="entry name" value="PHAGE INTEGRASE-RELATED"/>
    <property type="match status" value="1"/>
</dbReference>
<dbReference type="Pfam" id="PF00589">
    <property type="entry name" value="Phage_integrase"/>
    <property type="match status" value="1"/>
</dbReference>
<sequence length="372" mass="43347">MAITKQHEMYEKRLQELLKEMPYYVVEYVDDKLDIRSPLTLFNYVRDYKEFFSWLLAENIVACPNIKEIPVTALGELPLADVQNYFKFAARKKYKITEKDDITKKISPKTINRQKSALRSLFNYLTLEAEVDGGEPYFHRNVMKKIPIKKVSETFNERAKKITEKIFINDNDVEFLDYIENHYEETLTTTELRYYKRDKERNFAILSLFLGSGIRVNELTSLRLKDVDITAGEISVIRKGGKKDTVSVTPSSLKDVIKYLEVRATKYKAGSGENEYLFIKLYKGNPEPLTNRAVEDIVYKYTKSFDKRMSPHKLRHTYATNLAEHTGGDIPLIMNQLGHTQSDISLLYINTSREKAKMAAELLDKRRQNKDD</sequence>
<evidence type="ECO:0000256" key="1">
    <source>
        <dbReference type="ARBA" id="ARBA00004496"/>
    </source>
</evidence>
<evidence type="ECO:0000259" key="10">
    <source>
        <dbReference type="PROSITE" id="PS51898"/>
    </source>
</evidence>
<dbReference type="InterPro" id="IPR013762">
    <property type="entry name" value="Integrase-like_cat_sf"/>
</dbReference>
<dbReference type="GO" id="GO:0015074">
    <property type="term" value="P:DNA integration"/>
    <property type="evidence" value="ECO:0007669"/>
    <property type="project" value="UniProtKB-KW"/>
</dbReference>
<evidence type="ECO:0000256" key="9">
    <source>
        <dbReference type="PROSITE-ProRule" id="PRU01248"/>
    </source>
</evidence>
<keyword evidence="4" id="KW-0159">Chromosome partition</keyword>
<comment type="subcellular location">
    <subcellularLocation>
        <location evidence="1">Cytoplasm</location>
    </subcellularLocation>
</comment>
<dbReference type="EMBL" id="RZTZ01000011">
    <property type="protein sequence ID" value="RVT58860.1"/>
    <property type="molecule type" value="Genomic_DNA"/>
</dbReference>
<dbReference type="InterPro" id="IPR050090">
    <property type="entry name" value="Tyrosine_recombinase_XerCD"/>
</dbReference>
<proteinExistence type="predicted"/>
<dbReference type="SUPFAM" id="SSF56349">
    <property type="entry name" value="DNA breaking-rejoining enzymes"/>
    <property type="match status" value="1"/>
</dbReference>
<dbReference type="Gene3D" id="1.10.443.10">
    <property type="entry name" value="Intergrase catalytic core"/>
    <property type="match status" value="1"/>
</dbReference>
<evidence type="ECO:0000256" key="3">
    <source>
        <dbReference type="ARBA" id="ARBA00022618"/>
    </source>
</evidence>
<feature type="domain" description="Core-binding (CB)" evidence="11">
    <location>
        <begin position="20"/>
        <end position="126"/>
    </location>
</feature>
<dbReference type="InterPro" id="IPR011010">
    <property type="entry name" value="DNA_brk_join_enz"/>
</dbReference>
<dbReference type="Proteomes" id="UP000288024">
    <property type="component" value="Unassembled WGS sequence"/>
</dbReference>
<dbReference type="InterPro" id="IPR044068">
    <property type="entry name" value="CB"/>
</dbReference>
<name>A0A437K6H4_9BACI</name>
<evidence type="ECO:0000256" key="4">
    <source>
        <dbReference type="ARBA" id="ARBA00022829"/>
    </source>
</evidence>
<dbReference type="GeneID" id="87618251"/>
<dbReference type="PROSITE" id="PS51898">
    <property type="entry name" value="TYR_RECOMBINASE"/>
    <property type="match status" value="1"/>
</dbReference>